<protein>
    <recommendedName>
        <fullName evidence="3">Phage tail protein</fullName>
    </recommendedName>
</protein>
<dbReference type="Pfam" id="PF06841">
    <property type="entry name" value="Phage_T4_gp19"/>
    <property type="match status" value="1"/>
</dbReference>
<dbReference type="InterPro" id="IPR010667">
    <property type="entry name" value="Phage_T4_Gp19"/>
</dbReference>
<evidence type="ECO:0000313" key="1">
    <source>
        <dbReference type="EMBL" id="KAF9336585.1"/>
    </source>
</evidence>
<accession>A0A9P5SU16</accession>
<dbReference type="Proteomes" id="UP000696485">
    <property type="component" value="Unassembled WGS sequence"/>
</dbReference>
<name>A0A9P5SU16_9FUNG</name>
<dbReference type="GO" id="GO:0005198">
    <property type="term" value="F:structural molecule activity"/>
    <property type="evidence" value="ECO:0007669"/>
    <property type="project" value="InterPro"/>
</dbReference>
<reference evidence="1" key="1">
    <citation type="journal article" date="2020" name="Fungal Divers.">
        <title>Resolving the Mortierellaceae phylogeny through synthesis of multi-gene phylogenetics and phylogenomics.</title>
        <authorList>
            <person name="Vandepol N."/>
            <person name="Liber J."/>
            <person name="Desiro A."/>
            <person name="Na H."/>
            <person name="Kennedy M."/>
            <person name="Barry K."/>
            <person name="Grigoriev I.V."/>
            <person name="Miller A.N."/>
            <person name="O'Donnell K."/>
            <person name="Stajich J.E."/>
            <person name="Bonito G."/>
        </authorList>
    </citation>
    <scope>NUCLEOTIDE SEQUENCE</scope>
    <source>
        <strain evidence="1">NVP1</strain>
    </source>
</reference>
<gene>
    <name evidence="1" type="ORF">BG006_008151</name>
</gene>
<sequence>MSTTNTTRRFRVSLGEDVAEFAAISGLETEPPMVAYRVGSDSIFQMPVQRDPFTLILEQGVTAKKGPFFQWMYELAFGPVDKKDLAITLVDDSKVLVTWTILGALPVTFNVSGLGLGSDTVTLKEMTLTAGKATCEFS</sequence>
<comment type="caution">
    <text evidence="1">The sequence shown here is derived from an EMBL/GenBank/DDBJ whole genome shotgun (WGS) entry which is preliminary data.</text>
</comment>
<organism evidence="1 2">
    <name type="scientific">Podila minutissima</name>
    <dbReference type="NCBI Taxonomy" id="64525"/>
    <lineage>
        <taxon>Eukaryota</taxon>
        <taxon>Fungi</taxon>
        <taxon>Fungi incertae sedis</taxon>
        <taxon>Mucoromycota</taxon>
        <taxon>Mortierellomycotina</taxon>
        <taxon>Mortierellomycetes</taxon>
        <taxon>Mortierellales</taxon>
        <taxon>Mortierellaceae</taxon>
        <taxon>Podila</taxon>
    </lineage>
</organism>
<dbReference type="EMBL" id="JAAAUY010000054">
    <property type="protein sequence ID" value="KAF9336585.1"/>
    <property type="molecule type" value="Genomic_DNA"/>
</dbReference>
<evidence type="ECO:0008006" key="3">
    <source>
        <dbReference type="Google" id="ProtNLM"/>
    </source>
</evidence>
<proteinExistence type="predicted"/>
<keyword evidence="2" id="KW-1185">Reference proteome</keyword>
<evidence type="ECO:0000313" key="2">
    <source>
        <dbReference type="Proteomes" id="UP000696485"/>
    </source>
</evidence>
<dbReference type="AlphaFoldDB" id="A0A9P5SU16"/>